<dbReference type="GO" id="GO:0005737">
    <property type="term" value="C:cytoplasm"/>
    <property type="evidence" value="ECO:0007669"/>
    <property type="project" value="UniProtKB-SubCell"/>
</dbReference>
<evidence type="ECO:0000256" key="8">
    <source>
        <dbReference type="ARBA" id="ARBA00078354"/>
    </source>
</evidence>
<dbReference type="PANTHER" id="PTHR11364:SF27">
    <property type="entry name" value="SULFURTRANSFERASE"/>
    <property type="match status" value="1"/>
</dbReference>
<sequence>MPSTDRSRWFVTTEWLAEHLSAPDVVVVDASWYMPAMNRDGRQEYLSAHIPGAVFFDLDGISDHSSGLPHMLPSPEQFSSAMRKLGIGDGMKVVIYDGLGLFSAPRVWWTFKVMGARDVVLLDGGLPKWRREGRPLEDGPVARPPRHFTARMDHGLVRDLEDVRKASESGSALIVDARAGDRFRGEVPEPRAGLRSGHMPGSVNVPHSEIVADGRLADPATVAAVFAKAGVSGDKPIITSCGSGVSAAILWLALETLGHTRLGLYDGSWTEWGGREDTTVLTGPA</sequence>
<evidence type="ECO:0000256" key="3">
    <source>
        <dbReference type="ARBA" id="ARBA00022679"/>
    </source>
</evidence>
<evidence type="ECO:0000259" key="9">
    <source>
        <dbReference type="PROSITE" id="PS50206"/>
    </source>
</evidence>
<dbReference type="CDD" id="cd01448">
    <property type="entry name" value="TST_Repeat_1"/>
    <property type="match status" value="1"/>
</dbReference>
<dbReference type="RefSeq" id="WP_407051203.1">
    <property type="nucleotide sequence ID" value="NZ_CP158568.1"/>
</dbReference>
<feature type="domain" description="Rhodanese" evidence="9">
    <location>
        <begin position="168"/>
        <end position="281"/>
    </location>
</feature>
<evidence type="ECO:0000256" key="7">
    <source>
        <dbReference type="ARBA" id="ARBA00070833"/>
    </source>
</evidence>
<feature type="domain" description="Rhodanese" evidence="9">
    <location>
        <begin position="21"/>
        <end position="138"/>
    </location>
</feature>
<evidence type="ECO:0000256" key="5">
    <source>
        <dbReference type="ARBA" id="ARBA00051793"/>
    </source>
</evidence>
<comment type="subcellular location">
    <subcellularLocation>
        <location evidence="1">Cytoplasm</location>
    </subcellularLocation>
</comment>
<dbReference type="KEGG" id="mflg:ABS361_07705"/>
<keyword evidence="2" id="KW-0963">Cytoplasm</keyword>
<reference evidence="10" key="1">
    <citation type="submission" date="2024-06" db="EMBL/GenBank/DDBJ databases">
        <title>Methylostella associata gen. nov., sp. nov., a novel Ancalomicrobiaceae-affiliated facultatively methylotrophic bacteria that feed on methanotrophs of the genus Methylococcus.</title>
        <authorList>
            <person name="Saltykova V."/>
            <person name="Danilova O.V."/>
            <person name="Oshkin I.Y."/>
            <person name="Belova S.E."/>
            <person name="Pimenov N.V."/>
            <person name="Dedysh S.N."/>
        </authorList>
    </citation>
    <scope>NUCLEOTIDE SEQUENCE</scope>
    <source>
        <strain evidence="10">S20</strain>
    </source>
</reference>
<dbReference type="EMBL" id="CP158568">
    <property type="protein sequence ID" value="XBY46105.1"/>
    <property type="molecule type" value="Genomic_DNA"/>
</dbReference>
<dbReference type="PANTHER" id="PTHR11364">
    <property type="entry name" value="THIOSULFATE SULFERTANSFERASE"/>
    <property type="match status" value="1"/>
</dbReference>
<evidence type="ECO:0000256" key="1">
    <source>
        <dbReference type="ARBA" id="ARBA00004496"/>
    </source>
</evidence>
<keyword evidence="3 10" id="KW-0808">Transferase</keyword>
<dbReference type="CDD" id="cd01449">
    <property type="entry name" value="TST_Repeat_2"/>
    <property type="match status" value="1"/>
</dbReference>
<dbReference type="NCBIfam" id="NF008557">
    <property type="entry name" value="PRK11493.1"/>
    <property type="match status" value="1"/>
</dbReference>
<dbReference type="FunFam" id="3.40.250.10:FF:000001">
    <property type="entry name" value="Sulfurtransferase"/>
    <property type="match status" value="1"/>
</dbReference>
<organism evidence="10">
    <name type="scientific">Methyloraptor flagellatus</name>
    <dbReference type="NCBI Taxonomy" id="3162530"/>
    <lineage>
        <taxon>Bacteria</taxon>
        <taxon>Pseudomonadati</taxon>
        <taxon>Pseudomonadota</taxon>
        <taxon>Alphaproteobacteria</taxon>
        <taxon>Hyphomicrobiales</taxon>
        <taxon>Ancalomicrobiaceae</taxon>
        <taxon>Methyloraptor</taxon>
    </lineage>
</organism>
<dbReference type="SUPFAM" id="SSF52821">
    <property type="entry name" value="Rhodanese/Cell cycle control phosphatase"/>
    <property type="match status" value="2"/>
</dbReference>
<proteinExistence type="predicted"/>
<dbReference type="GO" id="GO:0016784">
    <property type="term" value="F:3-mercaptopyruvate sulfurtransferase activity"/>
    <property type="evidence" value="ECO:0007669"/>
    <property type="project" value="UniProtKB-EC"/>
</dbReference>
<evidence type="ECO:0000256" key="4">
    <source>
        <dbReference type="ARBA" id="ARBA00022737"/>
    </source>
</evidence>
<dbReference type="SMART" id="SM00450">
    <property type="entry name" value="RHOD"/>
    <property type="match status" value="2"/>
</dbReference>
<name>A0AAU7XD87_9HYPH</name>
<dbReference type="PROSITE" id="PS00380">
    <property type="entry name" value="RHODANESE_1"/>
    <property type="match status" value="1"/>
</dbReference>
<dbReference type="Pfam" id="PF00581">
    <property type="entry name" value="Rhodanese"/>
    <property type="match status" value="2"/>
</dbReference>
<protein>
    <recommendedName>
        <fullName evidence="7">3-mercaptopyruvate sulfurtransferase</fullName>
        <ecNumber evidence="6">2.8.1.2</ecNumber>
    </recommendedName>
    <alternativeName>
        <fullName evidence="8">Rhodanese-like protein</fullName>
    </alternativeName>
</protein>
<dbReference type="PROSITE" id="PS50206">
    <property type="entry name" value="RHODANESE_3"/>
    <property type="match status" value="2"/>
</dbReference>
<gene>
    <name evidence="10" type="primary">sseA</name>
    <name evidence="10" type="ORF">ABS361_07705</name>
</gene>
<dbReference type="InterPro" id="IPR001307">
    <property type="entry name" value="Thiosulphate_STrfase_CS"/>
</dbReference>
<dbReference type="InterPro" id="IPR001763">
    <property type="entry name" value="Rhodanese-like_dom"/>
</dbReference>
<dbReference type="FunFam" id="3.40.250.10:FF:000015">
    <property type="entry name" value="Sulfurtransferase"/>
    <property type="match status" value="1"/>
</dbReference>
<dbReference type="EC" id="2.8.1.2" evidence="6"/>
<keyword evidence="4" id="KW-0677">Repeat</keyword>
<evidence type="ECO:0000256" key="6">
    <source>
        <dbReference type="ARBA" id="ARBA00066832"/>
    </source>
</evidence>
<evidence type="ECO:0000256" key="2">
    <source>
        <dbReference type="ARBA" id="ARBA00022490"/>
    </source>
</evidence>
<evidence type="ECO:0000313" key="10">
    <source>
        <dbReference type="EMBL" id="XBY46105.1"/>
    </source>
</evidence>
<comment type="catalytic activity">
    <reaction evidence="5">
        <text>2-oxo-3-sulfanylpropanoate + [thioredoxin]-dithiol = [thioredoxin]-disulfide + hydrogen sulfide + pyruvate + H(+)</text>
        <dbReference type="Rhea" id="RHEA:21740"/>
        <dbReference type="Rhea" id="RHEA-COMP:10698"/>
        <dbReference type="Rhea" id="RHEA-COMP:10700"/>
        <dbReference type="ChEBI" id="CHEBI:15361"/>
        <dbReference type="ChEBI" id="CHEBI:15378"/>
        <dbReference type="ChEBI" id="CHEBI:29919"/>
        <dbReference type="ChEBI" id="CHEBI:29950"/>
        <dbReference type="ChEBI" id="CHEBI:50058"/>
        <dbReference type="ChEBI" id="CHEBI:57678"/>
        <dbReference type="EC" id="2.8.1.2"/>
    </reaction>
    <physiologicalReaction direction="left-to-right" evidence="5">
        <dbReference type="Rhea" id="RHEA:21741"/>
    </physiologicalReaction>
</comment>
<dbReference type="Gene3D" id="3.40.250.10">
    <property type="entry name" value="Rhodanese-like domain"/>
    <property type="match status" value="2"/>
</dbReference>
<dbReference type="InterPro" id="IPR036873">
    <property type="entry name" value="Rhodanese-like_dom_sf"/>
</dbReference>
<accession>A0AAU7XD87</accession>
<dbReference type="InterPro" id="IPR045078">
    <property type="entry name" value="TST/MPST-like"/>
</dbReference>
<dbReference type="AlphaFoldDB" id="A0AAU7XD87"/>
<dbReference type="GO" id="GO:0004792">
    <property type="term" value="F:thiosulfate-cyanide sulfurtransferase activity"/>
    <property type="evidence" value="ECO:0007669"/>
    <property type="project" value="InterPro"/>
</dbReference>